<reference evidence="1" key="1">
    <citation type="journal article" date="2020" name="Stud. Mycol.">
        <title>101 Dothideomycetes genomes: a test case for predicting lifestyles and emergence of pathogens.</title>
        <authorList>
            <person name="Haridas S."/>
            <person name="Albert R."/>
            <person name="Binder M."/>
            <person name="Bloem J."/>
            <person name="Labutti K."/>
            <person name="Salamov A."/>
            <person name="Andreopoulos B."/>
            <person name="Baker S."/>
            <person name="Barry K."/>
            <person name="Bills G."/>
            <person name="Bluhm B."/>
            <person name="Cannon C."/>
            <person name="Castanera R."/>
            <person name="Culley D."/>
            <person name="Daum C."/>
            <person name="Ezra D."/>
            <person name="Gonzalez J."/>
            <person name="Henrissat B."/>
            <person name="Kuo A."/>
            <person name="Liang C."/>
            <person name="Lipzen A."/>
            <person name="Lutzoni F."/>
            <person name="Magnuson J."/>
            <person name="Mondo S."/>
            <person name="Nolan M."/>
            <person name="Ohm R."/>
            <person name="Pangilinan J."/>
            <person name="Park H.-J."/>
            <person name="Ramirez L."/>
            <person name="Alfaro M."/>
            <person name="Sun H."/>
            <person name="Tritt A."/>
            <person name="Yoshinaga Y."/>
            <person name="Zwiers L.-H."/>
            <person name="Turgeon B."/>
            <person name="Goodwin S."/>
            <person name="Spatafora J."/>
            <person name="Crous P."/>
            <person name="Grigoriev I."/>
        </authorList>
    </citation>
    <scope>NUCLEOTIDE SEQUENCE</scope>
    <source>
        <strain evidence="1">ATCC 16933</strain>
    </source>
</reference>
<dbReference type="EMBL" id="MU001682">
    <property type="protein sequence ID" value="KAF2456673.1"/>
    <property type="molecule type" value="Genomic_DNA"/>
</dbReference>
<dbReference type="Proteomes" id="UP000799766">
    <property type="component" value="Unassembled WGS sequence"/>
</dbReference>
<sequence>MSSVSRIVAALISGSQETNVALANLNFDFSLVKVEAPPEFHGLGAALSQGRRASAESGSSHVTARKLGALFEQILPKTPNLFERYGTRVSEIAQGSEPNPASNRLGGLFADQVGMDGTSIWAAATSGKESIAVHLLACMLARMWTGPEATSIWAELVEERKRELSNMDPAELLHLPTLAAAQVTVSREQLSEWDNSARAWLRTADEAKRNTYKSVMDAWKLALTSMENIVSGIPQSVRNGSLLLGLASWHLFPDMNVMGSKHIAQKDSLVPAEAILTVGLQNSPSHEDVGVYWSLPLAHYRSYGHPPISSRSLCGDTE</sequence>
<accession>A0A6A6NZN0</accession>
<evidence type="ECO:0000313" key="2">
    <source>
        <dbReference type="Proteomes" id="UP000799766"/>
    </source>
</evidence>
<dbReference type="AlphaFoldDB" id="A0A6A6NZN0"/>
<gene>
    <name evidence="1" type="ORF">BDY21DRAFT_386143</name>
</gene>
<protein>
    <submittedName>
        <fullName evidence="1">Uncharacterized protein</fullName>
    </submittedName>
</protein>
<organism evidence="1 2">
    <name type="scientific">Lineolata rhizophorae</name>
    <dbReference type="NCBI Taxonomy" id="578093"/>
    <lineage>
        <taxon>Eukaryota</taxon>
        <taxon>Fungi</taxon>
        <taxon>Dikarya</taxon>
        <taxon>Ascomycota</taxon>
        <taxon>Pezizomycotina</taxon>
        <taxon>Dothideomycetes</taxon>
        <taxon>Dothideomycetes incertae sedis</taxon>
        <taxon>Lineolatales</taxon>
        <taxon>Lineolataceae</taxon>
        <taxon>Lineolata</taxon>
    </lineage>
</organism>
<proteinExistence type="predicted"/>
<keyword evidence="2" id="KW-1185">Reference proteome</keyword>
<dbReference type="OrthoDB" id="5354164at2759"/>
<name>A0A6A6NZN0_9PEZI</name>
<evidence type="ECO:0000313" key="1">
    <source>
        <dbReference type="EMBL" id="KAF2456673.1"/>
    </source>
</evidence>